<evidence type="ECO:0000313" key="2">
    <source>
        <dbReference type="EMBL" id="KAL0122861.1"/>
    </source>
</evidence>
<evidence type="ECO:0000313" key="3">
    <source>
        <dbReference type="Proteomes" id="UP001430953"/>
    </source>
</evidence>
<dbReference type="EMBL" id="JADYXP020000006">
    <property type="protein sequence ID" value="KAL0122861.1"/>
    <property type="molecule type" value="Genomic_DNA"/>
</dbReference>
<feature type="compositionally biased region" description="Polar residues" evidence="1">
    <location>
        <begin position="133"/>
        <end position="143"/>
    </location>
</feature>
<proteinExistence type="predicted"/>
<protein>
    <submittedName>
        <fullName evidence="2">Uncharacterized protein</fullName>
    </submittedName>
</protein>
<reference evidence="2 3" key="1">
    <citation type="submission" date="2023-03" db="EMBL/GenBank/DDBJ databases">
        <title>High recombination rates correlate with genetic variation in Cardiocondyla obscurior ants.</title>
        <authorList>
            <person name="Errbii M."/>
        </authorList>
    </citation>
    <scope>NUCLEOTIDE SEQUENCE [LARGE SCALE GENOMIC DNA]</scope>
    <source>
        <strain evidence="2">Alpha-2009</strain>
        <tissue evidence="2">Whole body</tissue>
    </source>
</reference>
<comment type="caution">
    <text evidence="2">The sequence shown here is derived from an EMBL/GenBank/DDBJ whole genome shotgun (WGS) entry which is preliminary data.</text>
</comment>
<accession>A0AAW2G6L1</accession>
<gene>
    <name evidence="2" type="ORF">PUN28_007501</name>
</gene>
<dbReference type="AlphaFoldDB" id="A0AAW2G6L1"/>
<dbReference type="Proteomes" id="UP001430953">
    <property type="component" value="Unassembled WGS sequence"/>
</dbReference>
<keyword evidence="3" id="KW-1185">Reference proteome</keyword>
<feature type="region of interest" description="Disordered" evidence="1">
    <location>
        <begin position="167"/>
        <end position="189"/>
    </location>
</feature>
<evidence type="ECO:0000256" key="1">
    <source>
        <dbReference type="SAM" id="MobiDB-lite"/>
    </source>
</evidence>
<feature type="region of interest" description="Disordered" evidence="1">
    <location>
        <begin position="122"/>
        <end position="143"/>
    </location>
</feature>
<sequence>MYREEIHYLDIVLYRREIFLRHYRDGEMSERYLHHFEGRRKCAERDNAIRELKALRASDISCTCGIVERPRVLWAALPLSAATRAPQYPARHKIRTHVKDVRNQEIYGTRKALERRGELSMLPRATGRKQAGGVSSQKRGTRRLSFSNREGYLRCPGAITSYYKHCRESGQTTETPREKDVSGIFVPRR</sequence>
<organism evidence="2 3">
    <name type="scientific">Cardiocondyla obscurior</name>
    <dbReference type="NCBI Taxonomy" id="286306"/>
    <lineage>
        <taxon>Eukaryota</taxon>
        <taxon>Metazoa</taxon>
        <taxon>Ecdysozoa</taxon>
        <taxon>Arthropoda</taxon>
        <taxon>Hexapoda</taxon>
        <taxon>Insecta</taxon>
        <taxon>Pterygota</taxon>
        <taxon>Neoptera</taxon>
        <taxon>Endopterygota</taxon>
        <taxon>Hymenoptera</taxon>
        <taxon>Apocrita</taxon>
        <taxon>Aculeata</taxon>
        <taxon>Formicoidea</taxon>
        <taxon>Formicidae</taxon>
        <taxon>Myrmicinae</taxon>
        <taxon>Cardiocondyla</taxon>
    </lineage>
</organism>
<name>A0AAW2G6L1_9HYME</name>